<protein>
    <recommendedName>
        <fullName evidence="5">Peptide ABC transporter permease</fullName>
    </recommendedName>
</protein>
<dbReference type="RefSeq" id="WP_014747492.1">
    <property type="nucleotide sequence ID" value="NC_017957.2"/>
</dbReference>
<name>I3TSS7_TISMK</name>
<sequence>MTGNGPGGPDKTGPSYTGDETSQGEIILRTKRRRQIFIGGLILMGVLAVVFSLI</sequence>
<keyword evidence="4" id="KW-1185">Reference proteome</keyword>
<feature type="compositionally biased region" description="Polar residues" evidence="1">
    <location>
        <begin position="14"/>
        <end position="24"/>
    </location>
</feature>
<evidence type="ECO:0000256" key="2">
    <source>
        <dbReference type="SAM" id="Phobius"/>
    </source>
</evidence>
<dbReference type="KEGG" id="tmo:TMO_a0412"/>
<feature type="region of interest" description="Disordered" evidence="1">
    <location>
        <begin position="1"/>
        <end position="24"/>
    </location>
</feature>
<organism evidence="3 4">
    <name type="scientific">Tistrella mobilis (strain KA081020-065)</name>
    <dbReference type="NCBI Taxonomy" id="1110502"/>
    <lineage>
        <taxon>Bacteria</taxon>
        <taxon>Pseudomonadati</taxon>
        <taxon>Pseudomonadota</taxon>
        <taxon>Alphaproteobacteria</taxon>
        <taxon>Geminicoccales</taxon>
        <taxon>Geminicoccaceae</taxon>
        <taxon>Tistrella</taxon>
    </lineage>
</organism>
<evidence type="ECO:0008006" key="5">
    <source>
        <dbReference type="Google" id="ProtNLM"/>
    </source>
</evidence>
<geneLocation type="plasmid" evidence="3 4">
    <name>pTM1</name>
</geneLocation>
<evidence type="ECO:0000256" key="1">
    <source>
        <dbReference type="SAM" id="MobiDB-lite"/>
    </source>
</evidence>
<accession>I3TSS7</accession>
<feature type="compositionally biased region" description="Gly residues" evidence="1">
    <location>
        <begin position="1"/>
        <end position="10"/>
    </location>
</feature>
<dbReference type="EMBL" id="CP003237">
    <property type="protein sequence ID" value="AFK55815.1"/>
    <property type="molecule type" value="Genomic_DNA"/>
</dbReference>
<keyword evidence="2" id="KW-0812">Transmembrane</keyword>
<proteinExistence type="predicted"/>
<feature type="transmembrane region" description="Helical" evidence="2">
    <location>
        <begin position="36"/>
        <end position="53"/>
    </location>
</feature>
<evidence type="ECO:0000313" key="3">
    <source>
        <dbReference type="EMBL" id="AFK55815.1"/>
    </source>
</evidence>
<keyword evidence="2" id="KW-0472">Membrane</keyword>
<gene>
    <name evidence="3" type="ordered locus">TMO_a0412</name>
</gene>
<dbReference type="HOGENOM" id="CLU_3049020_0_0_5"/>
<evidence type="ECO:0000313" key="4">
    <source>
        <dbReference type="Proteomes" id="UP000005258"/>
    </source>
</evidence>
<keyword evidence="3" id="KW-0614">Plasmid</keyword>
<keyword evidence="2" id="KW-1133">Transmembrane helix</keyword>
<dbReference type="AlphaFoldDB" id="I3TSS7"/>
<reference evidence="3 4" key="1">
    <citation type="journal article" date="2012" name="J. Am. Chem. Soc.">
        <title>Bacterial biosynthesis and maturation of the didemnin anti-cancer agents.</title>
        <authorList>
            <person name="Xu Y."/>
            <person name="Kersten R.D."/>
            <person name="Nam S.J."/>
            <person name="Lu L."/>
            <person name="Al-Suwailem A.M."/>
            <person name="Zheng H."/>
            <person name="Fenical W."/>
            <person name="Dorrestein P.C."/>
            <person name="Moore B.S."/>
            <person name="Qian P.Y."/>
        </authorList>
    </citation>
    <scope>NUCLEOTIDE SEQUENCE [LARGE SCALE GENOMIC DNA]</scope>
    <source>
        <strain evidence="3 4">KA081020-065</strain>
    </source>
</reference>
<dbReference type="Proteomes" id="UP000005258">
    <property type="component" value="Plasmid pTM1"/>
</dbReference>